<dbReference type="GO" id="GO:0003676">
    <property type="term" value="F:nucleic acid binding"/>
    <property type="evidence" value="ECO:0007669"/>
    <property type="project" value="InterPro"/>
</dbReference>
<name>A0A565CP48_9BRAS</name>
<accession>A0A565CP48</accession>
<evidence type="ECO:0000256" key="2">
    <source>
        <dbReference type="SAM" id="MobiDB-lite"/>
    </source>
</evidence>
<dbReference type="GO" id="GO:0008270">
    <property type="term" value="F:zinc ion binding"/>
    <property type="evidence" value="ECO:0007669"/>
    <property type="project" value="UniProtKB-KW"/>
</dbReference>
<dbReference type="PROSITE" id="PS50158">
    <property type="entry name" value="ZF_CCHC"/>
    <property type="match status" value="2"/>
</dbReference>
<dbReference type="OrthoDB" id="1731887at2759"/>
<feature type="domain" description="CCHC-type" evidence="3">
    <location>
        <begin position="52"/>
        <end position="67"/>
    </location>
</feature>
<dbReference type="SUPFAM" id="SSF57756">
    <property type="entry name" value="Retrovirus zinc finger-like domains"/>
    <property type="match status" value="1"/>
</dbReference>
<dbReference type="AlphaFoldDB" id="A0A565CP48"/>
<dbReference type="InterPro" id="IPR036875">
    <property type="entry name" value="Znf_CCHC_sf"/>
</dbReference>
<gene>
    <name evidence="4" type="ORF">ANE_LOCUS25937</name>
</gene>
<organism evidence="4 5">
    <name type="scientific">Arabis nemorensis</name>
    <dbReference type="NCBI Taxonomy" id="586526"/>
    <lineage>
        <taxon>Eukaryota</taxon>
        <taxon>Viridiplantae</taxon>
        <taxon>Streptophyta</taxon>
        <taxon>Embryophyta</taxon>
        <taxon>Tracheophyta</taxon>
        <taxon>Spermatophyta</taxon>
        <taxon>Magnoliopsida</taxon>
        <taxon>eudicotyledons</taxon>
        <taxon>Gunneridae</taxon>
        <taxon>Pentapetalae</taxon>
        <taxon>rosids</taxon>
        <taxon>malvids</taxon>
        <taxon>Brassicales</taxon>
        <taxon>Brassicaceae</taxon>
        <taxon>Arabideae</taxon>
        <taxon>Arabis</taxon>
    </lineage>
</organism>
<evidence type="ECO:0000313" key="4">
    <source>
        <dbReference type="EMBL" id="VVB15493.1"/>
    </source>
</evidence>
<dbReference type="Pfam" id="PF00098">
    <property type="entry name" value="zf-CCHC"/>
    <property type="match status" value="1"/>
</dbReference>
<dbReference type="Gene3D" id="4.10.60.10">
    <property type="entry name" value="Zinc finger, CCHC-type"/>
    <property type="match status" value="1"/>
</dbReference>
<proteinExistence type="predicted"/>
<reference evidence="4" key="1">
    <citation type="submission" date="2019-07" db="EMBL/GenBank/DDBJ databases">
        <authorList>
            <person name="Dittberner H."/>
        </authorList>
    </citation>
    <scope>NUCLEOTIDE SEQUENCE [LARGE SCALE GENOMIC DNA]</scope>
</reference>
<sequence>MGLGRGKGDKDGHYIPSQDSPIICYRCGEHGHISRTCPNARQFGVKPVYVTCLSCGEQGHYVASCTQSYQPAQPTIPRDRNEPLSIEPPPKRQATTGRVYLLDSNKPEPSRPSKGPNSGKYAR</sequence>
<dbReference type="SMART" id="SM00343">
    <property type="entry name" value="ZnF_C2HC"/>
    <property type="match status" value="2"/>
</dbReference>
<feature type="region of interest" description="Disordered" evidence="2">
    <location>
        <begin position="68"/>
        <end position="123"/>
    </location>
</feature>
<keyword evidence="5" id="KW-1185">Reference proteome</keyword>
<dbReference type="InterPro" id="IPR001878">
    <property type="entry name" value="Znf_CCHC"/>
</dbReference>
<keyword evidence="1" id="KW-0863">Zinc-finger</keyword>
<keyword evidence="1" id="KW-0862">Zinc</keyword>
<evidence type="ECO:0000313" key="5">
    <source>
        <dbReference type="Proteomes" id="UP000489600"/>
    </source>
</evidence>
<comment type="caution">
    <text evidence="4">The sequence shown here is derived from an EMBL/GenBank/DDBJ whole genome shotgun (WGS) entry which is preliminary data.</text>
</comment>
<dbReference type="EMBL" id="CABITT030000008">
    <property type="protein sequence ID" value="VVB15493.1"/>
    <property type="molecule type" value="Genomic_DNA"/>
</dbReference>
<dbReference type="Proteomes" id="UP000489600">
    <property type="component" value="Unassembled WGS sequence"/>
</dbReference>
<protein>
    <recommendedName>
        <fullName evidence="3">CCHC-type domain-containing protein</fullName>
    </recommendedName>
</protein>
<keyword evidence="1" id="KW-0479">Metal-binding</keyword>
<feature type="domain" description="CCHC-type" evidence="3">
    <location>
        <begin position="24"/>
        <end position="39"/>
    </location>
</feature>
<evidence type="ECO:0000256" key="1">
    <source>
        <dbReference type="PROSITE-ProRule" id="PRU00047"/>
    </source>
</evidence>
<evidence type="ECO:0000259" key="3">
    <source>
        <dbReference type="PROSITE" id="PS50158"/>
    </source>
</evidence>